<evidence type="ECO:0000313" key="2">
    <source>
        <dbReference type="EMBL" id="EOB15321.1"/>
    </source>
</evidence>
<reference evidence="2 3" key="1">
    <citation type="journal article" date="2013" name="BMC Genomics">
        <title>Comparative genomics of parasitic silkworm microsporidia reveal an association between genome expansion and host adaptation.</title>
        <authorList>
            <person name="Pan G."/>
            <person name="Xu J."/>
            <person name="Li T."/>
            <person name="Xia Q."/>
            <person name="Liu S.L."/>
            <person name="Zhang G."/>
            <person name="Li S."/>
            <person name="Li C."/>
            <person name="Liu H."/>
            <person name="Yang L."/>
            <person name="Liu T."/>
            <person name="Zhang X."/>
            <person name="Wu Z."/>
            <person name="Fan W."/>
            <person name="Dang X."/>
            <person name="Xiang H."/>
            <person name="Tao M."/>
            <person name="Li Y."/>
            <person name="Hu J."/>
            <person name="Li Z."/>
            <person name="Lin L."/>
            <person name="Luo J."/>
            <person name="Geng L."/>
            <person name="Wang L."/>
            <person name="Long M."/>
            <person name="Wan Y."/>
            <person name="He N."/>
            <person name="Zhang Z."/>
            <person name="Lu C."/>
            <person name="Keeling P.J."/>
            <person name="Wang J."/>
            <person name="Xiang Z."/>
            <person name="Zhou Z."/>
        </authorList>
    </citation>
    <scope>NUCLEOTIDE SEQUENCE [LARGE SCALE GENOMIC DNA]</scope>
    <source>
        <strain evidence="3">CQ1 / CVCC 102059</strain>
    </source>
</reference>
<dbReference type="OrthoDB" id="10598270at2759"/>
<sequence length="106" mass="12518">MLDLRFRNERLDGFQMFLTDMLKLVKLADYDEVEMWVFRTALKEEAEAWISDVITINCKDGLNWDEVYGICERLQISQGEEMFSEQNNAGDSMINRVREQGQSRQD</sequence>
<dbReference type="Proteomes" id="UP000016927">
    <property type="component" value="Unassembled WGS sequence"/>
</dbReference>
<dbReference type="AlphaFoldDB" id="R0KWR2"/>
<accession>R0KWR2</accession>
<gene>
    <name evidence="2" type="ORF">NBO_6g0072</name>
</gene>
<evidence type="ECO:0000256" key="1">
    <source>
        <dbReference type="SAM" id="MobiDB-lite"/>
    </source>
</evidence>
<name>R0KWR2_NOSB1</name>
<protein>
    <submittedName>
        <fullName evidence="2">Uncharacterized protein</fullName>
    </submittedName>
</protein>
<keyword evidence="3" id="KW-1185">Reference proteome</keyword>
<evidence type="ECO:0000313" key="3">
    <source>
        <dbReference type="Proteomes" id="UP000016927"/>
    </source>
</evidence>
<dbReference type="VEuPathDB" id="MicrosporidiaDB:NBO_6g0072"/>
<organism evidence="2 3">
    <name type="scientific">Nosema bombycis (strain CQ1 / CVCC 102059)</name>
    <name type="common">Microsporidian parasite</name>
    <name type="synonym">Pebrine of silkworm</name>
    <dbReference type="NCBI Taxonomy" id="578461"/>
    <lineage>
        <taxon>Eukaryota</taxon>
        <taxon>Fungi</taxon>
        <taxon>Fungi incertae sedis</taxon>
        <taxon>Microsporidia</taxon>
        <taxon>Nosematidae</taxon>
        <taxon>Nosema</taxon>
    </lineage>
</organism>
<feature type="region of interest" description="Disordered" evidence="1">
    <location>
        <begin position="85"/>
        <end position="106"/>
    </location>
</feature>
<dbReference type="HOGENOM" id="CLU_2223983_0_0_1"/>
<dbReference type="EMBL" id="KB908914">
    <property type="protein sequence ID" value="EOB15321.1"/>
    <property type="molecule type" value="Genomic_DNA"/>
</dbReference>
<proteinExistence type="predicted"/>
<feature type="non-terminal residue" evidence="2">
    <location>
        <position position="106"/>
    </location>
</feature>
<feature type="compositionally biased region" description="Basic and acidic residues" evidence="1">
    <location>
        <begin position="96"/>
        <end position="106"/>
    </location>
</feature>